<comment type="subunit">
    <text evidence="10">Homodimer.</text>
</comment>
<evidence type="ECO:0000256" key="10">
    <source>
        <dbReference type="RuleBase" id="RU366046"/>
    </source>
</evidence>
<dbReference type="Gene3D" id="3.40.50.720">
    <property type="entry name" value="NAD(P)-binding Rossmann-like Domain"/>
    <property type="match status" value="1"/>
</dbReference>
<dbReference type="Gene3D" id="3.90.25.10">
    <property type="entry name" value="UDP-galactose 4-epimerase, domain 1"/>
    <property type="match status" value="1"/>
</dbReference>
<name>A0A0H3KMY3_BURM1</name>
<evidence type="ECO:0000256" key="1">
    <source>
        <dbReference type="ARBA" id="ARBA00000083"/>
    </source>
</evidence>
<evidence type="ECO:0000313" key="12">
    <source>
        <dbReference type="EMBL" id="BAG46595.1"/>
    </source>
</evidence>
<evidence type="ECO:0000256" key="9">
    <source>
        <dbReference type="ARBA" id="ARBA00023277"/>
    </source>
</evidence>
<dbReference type="Pfam" id="PF01370">
    <property type="entry name" value="Epimerase"/>
    <property type="match status" value="1"/>
</dbReference>
<dbReference type="KEGG" id="bmu:Bmul_3768"/>
<keyword evidence="13" id="KW-1185">Reference proteome</keyword>
<comment type="cofactor">
    <cofactor evidence="2 10">
        <name>NAD(+)</name>
        <dbReference type="ChEBI" id="CHEBI:57540"/>
    </cofactor>
</comment>
<comment type="pathway">
    <text evidence="3 10">Carbohydrate metabolism; galactose metabolism.</text>
</comment>
<evidence type="ECO:0000256" key="3">
    <source>
        <dbReference type="ARBA" id="ARBA00004947"/>
    </source>
</evidence>
<dbReference type="GO" id="GO:0003978">
    <property type="term" value="F:UDP-glucose 4-epimerase activity"/>
    <property type="evidence" value="ECO:0007669"/>
    <property type="project" value="UniProtKB-UniRule"/>
</dbReference>
<dbReference type="GO" id="GO:0033499">
    <property type="term" value="P:galactose catabolic process via UDP-galactose, Leloir pathway"/>
    <property type="evidence" value="ECO:0007669"/>
    <property type="project" value="TreeGrafter"/>
</dbReference>
<dbReference type="CDD" id="cd05247">
    <property type="entry name" value="UDP_G4E_1_SDR_e"/>
    <property type="match status" value="1"/>
</dbReference>
<dbReference type="PANTHER" id="PTHR43725:SF53">
    <property type="entry name" value="UDP-ARABINOSE 4-EPIMERASE 1"/>
    <property type="match status" value="1"/>
</dbReference>
<gene>
    <name evidence="12" type="primary">galE</name>
    <name evidence="12" type="ordered locus">BMULJ_04748</name>
</gene>
<dbReference type="PANTHER" id="PTHR43725">
    <property type="entry name" value="UDP-GLUCOSE 4-EPIMERASE"/>
    <property type="match status" value="1"/>
</dbReference>
<dbReference type="eggNOG" id="COG1087">
    <property type="taxonomic scope" value="Bacteria"/>
</dbReference>
<dbReference type="SUPFAM" id="SSF51735">
    <property type="entry name" value="NAD(P)-binding Rossmann-fold domains"/>
    <property type="match status" value="1"/>
</dbReference>
<sequence>MKVFVTGGAGYIGSHTCKALAEAGHAPVAYDDLSTGHRDAVRWGPLVVGSILDHDALGRALAAHRPDIVIHFAALAYVGESVLAPDRYYATNVTGTCTLLNAMRAAGVGRIVLSSSCATYGIPDALPICEHTPQHPINPYGFTKYAMERMAADFERAYGMQWVALRYFNAAGADPDGLLGENHEPETHALPLAIRAALGTGRPFTVMGTDYPTPDGSAVRDYVHVSDLADAHVKATAYLCRGGHSVALNLGTGTGTSVLELVRAVETVTGSRVPTVMAARRPGDPPALYADATKAALVLGWRPRFAGIEPMVEHAARWFRQDLPLVSNK</sequence>
<dbReference type="AlphaFoldDB" id="A0A0H3KMY3"/>
<dbReference type="InterPro" id="IPR005886">
    <property type="entry name" value="UDP_G4E"/>
</dbReference>
<comment type="catalytic activity">
    <reaction evidence="1 10">
        <text>UDP-alpha-D-glucose = UDP-alpha-D-galactose</text>
        <dbReference type="Rhea" id="RHEA:22168"/>
        <dbReference type="ChEBI" id="CHEBI:58885"/>
        <dbReference type="ChEBI" id="CHEBI:66914"/>
        <dbReference type="EC" id="5.1.3.2"/>
    </reaction>
</comment>
<evidence type="ECO:0000256" key="6">
    <source>
        <dbReference type="ARBA" id="ARBA00018569"/>
    </source>
</evidence>
<dbReference type="Proteomes" id="UP000008815">
    <property type="component" value="Chromosome 2"/>
</dbReference>
<keyword evidence="8 10" id="KW-0413">Isomerase</keyword>
<keyword evidence="9 10" id="KW-0119">Carbohydrate metabolism</keyword>
<evidence type="ECO:0000313" key="13">
    <source>
        <dbReference type="Proteomes" id="UP000008815"/>
    </source>
</evidence>
<evidence type="ECO:0000256" key="5">
    <source>
        <dbReference type="ARBA" id="ARBA00013189"/>
    </source>
</evidence>
<dbReference type="UniPathway" id="UPA00214"/>
<dbReference type="EC" id="5.1.3.2" evidence="5 10"/>
<evidence type="ECO:0000256" key="4">
    <source>
        <dbReference type="ARBA" id="ARBA00007637"/>
    </source>
</evidence>
<evidence type="ECO:0000256" key="2">
    <source>
        <dbReference type="ARBA" id="ARBA00001911"/>
    </source>
</evidence>
<evidence type="ECO:0000256" key="7">
    <source>
        <dbReference type="ARBA" id="ARBA00023027"/>
    </source>
</evidence>
<protein>
    <recommendedName>
        <fullName evidence="6 10">UDP-glucose 4-epimerase</fullName>
        <ecNumber evidence="5 10">5.1.3.2</ecNumber>
    </recommendedName>
</protein>
<comment type="similarity">
    <text evidence="4 10">Belongs to the NAD(P)-dependent epimerase/dehydratase family.</text>
</comment>
<dbReference type="NCBIfam" id="TIGR01179">
    <property type="entry name" value="galE"/>
    <property type="match status" value="1"/>
</dbReference>
<feature type="domain" description="NAD-dependent epimerase/dehydratase" evidence="11">
    <location>
        <begin position="3"/>
        <end position="251"/>
    </location>
</feature>
<evidence type="ECO:0000256" key="8">
    <source>
        <dbReference type="ARBA" id="ARBA00023235"/>
    </source>
</evidence>
<proteinExistence type="inferred from homology"/>
<dbReference type="STRING" id="395019.BMULJ_04748"/>
<dbReference type="KEGG" id="bmj:BMULJ_04748"/>
<accession>A0A0H3KMY3</accession>
<keyword evidence="7 10" id="KW-0520">NAD</keyword>
<organism evidence="12 13">
    <name type="scientific">Burkholderia multivorans (strain ATCC 17616 / 249)</name>
    <dbReference type="NCBI Taxonomy" id="395019"/>
    <lineage>
        <taxon>Bacteria</taxon>
        <taxon>Pseudomonadati</taxon>
        <taxon>Pseudomonadota</taxon>
        <taxon>Betaproteobacteria</taxon>
        <taxon>Burkholderiales</taxon>
        <taxon>Burkholderiaceae</taxon>
        <taxon>Burkholderia</taxon>
        <taxon>Burkholderia cepacia complex</taxon>
    </lineage>
</organism>
<dbReference type="InterPro" id="IPR001509">
    <property type="entry name" value="Epimerase_deHydtase"/>
</dbReference>
<dbReference type="RefSeq" id="WP_012216620.1">
    <property type="nucleotide sequence ID" value="NC_010086.1"/>
</dbReference>
<evidence type="ECO:0000259" key="11">
    <source>
        <dbReference type="Pfam" id="PF01370"/>
    </source>
</evidence>
<dbReference type="InterPro" id="IPR036291">
    <property type="entry name" value="NAD(P)-bd_dom_sf"/>
</dbReference>
<reference evidence="12 13" key="1">
    <citation type="submission" date="2007-04" db="EMBL/GenBank/DDBJ databases">
        <title>Complete genome sequence of Burkholderia multivorans ATCC 17616.</title>
        <authorList>
            <person name="Ohtsubo Y."/>
            <person name="Yamashita A."/>
            <person name="Kurokawa K."/>
            <person name="Takami H."/>
            <person name="Yuhara S."/>
            <person name="Nishiyama E."/>
            <person name="Endo R."/>
            <person name="Miyazaki R."/>
            <person name="Ono A."/>
            <person name="Yano K."/>
            <person name="Ito M."/>
            <person name="Sota M."/>
            <person name="Yuji N."/>
            <person name="Hattori M."/>
            <person name="Tsuda M."/>
        </authorList>
    </citation>
    <scope>NUCLEOTIDE SEQUENCE [LARGE SCALE GENOMIC DNA]</scope>
    <source>
        <strain evidence="13">ATCC 17616 / 249</strain>
    </source>
</reference>
<dbReference type="HOGENOM" id="CLU_007383_1_10_4"/>
<dbReference type="EMBL" id="AP009386">
    <property type="protein sequence ID" value="BAG46595.1"/>
    <property type="molecule type" value="Genomic_DNA"/>
</dbReference>